<dbReference type="GO" id="GO:0042056">
    <property type="term" value="F:chemoattractant activity"/>
    <property type="evidence" value="ECO:0007669"/>
    <property type="project" value="TreeGrafter"/>
</dbReference>
<evidence type="ECO:0000256" key="1">
    <source>
        <dbReference type="ARBA" id="ARBA00004613"/>
    </source>
</evidence>
<comment type="subcellular location">
    <subcellularLocation>
        <location evidence="1">Secreted</location>
    </subcellularLocation>
</comment>
<dbReference type="GO" id="GO:0042742">
    <property type="term" value="P:defense response to bacterium"/>
    <property type="evidence" value="ECO:0007669"/>
    <property type="project" value="UniProtKB-KW"/>
</dbReference>
<name>A0A5N3US95_MUNMU</name>
<dbReference type="Pfam" id="PF00711">
    <property type="entry name" value="Defensin_beta"/>
    <property type="match status" value="1"/>
</dbReference>
<evidence type="ECO:0000256" key="2">
    <source>
        <dbReference type="ARBA" id="ARBA00022525"/>
    </source>
</evidence>
<gene>
    <name evidence="9" type="ORF">FD754_023778</name>
    <name evidence="8" type="ORF">FD754_023780</name>
</gene>
<keyword evidence="5" id="KW-0044">Antibiotic</keyword>
<dbReference type="InterPro" id="IPR001855">
    <property type="entry name" value="Defensin_beta-like"/>
</dbReference>
<dbReference type="FunFam" id="3.10.360.10:FF:000001">
    <property type="entry name" value="Beta-defensin 1"/>
    <property type="match status" value="1"/>
</dbReference>
<accession>A0A5N3US95</accession>
<keyword evidence="4" id="KW-0211">Defensin</keyword>
<feature type="domain" description="Beta/alpha-defensin C-terminal" evidence="7">
    <location>
        <begin position="24"/>
        <end position="54"/>
    </location>
</feature>
<dbReference type="AlphaFoldDB" id="A0A5N3US95"/>
<evidence type="ECO:0000256" key="5">
    <source>
        <dbReference type="ARBA" id="ARBA00023022"/>
    </source>
</evidence>
<evidence type="ECO:0000256" key="3">
    <source>
        <dbReference type="ARBA" id="ARBA00022529"/>
    </source>
</evidence>
<dbReference type="EMBL" id="VCEA01001395">
    <property type="protein sequence ID" value="KAB0339626.1"/>
    <property type="molecule type" value="Genomic_DNA"/>
</dbReference>
<proteinExistence type="predicted"/>
<dbReference type="Proteomes" id="UP000326458">
    <property type="component" value="Unassembled WGS sequence"/>
</dbReference>
<evidence type="ECO:0000256" key="4">
    <source>
        <dbReference type="ARBA" id="ARBA00022940"/>
    </source>
</evidence>
<dbReference type="GO" id="GO:0031731">
    <property type="term" value="F:CCR6 chemokine receptor binding"/>
    <property type="evidence" value="ECO:0007669"/>
    <property type="project" value="TreeGrafter"/>
</dbReference>
<dbReference type="PANTHER" id="PTHR20515:SF2">
    <property type="entry name" value="DEFENSIN BETA 4A"/>
    <property type="match status" value="1"/>
</dbReference>
<dbReference type="InterPro" id="IPR006080">
    <property type="entry name" value="Beta/alpha-defensin_C"/>
</dbReference>
<dbReference type="EMBL" id="VCEA01001396">
    <property type="protein sequence ID" value="KAB0339624.1"/>
    <property type="molecule type" value="Genomic_DNA"/>
</dbReference>
<dbReference type="GO" id="GO:0005615">
    <property type="term" value="C:extracellular space"/>
    <property type="evidence" value="ECO:0007669"/>
    <property type="project" value="TreeGrafter"/>
</dbReference>
<evidence type="ECO:0000313" key="8">
    <source>
        <dbReference type="EMBL" id="KAB0339624.1"/>
    </source>
</evidence>
<organism evidence="8 10">
    <name type="scientific">Muntiacus muntjak</name>
    <name type="common">Barking deer</name>
    <name type="synonym">Indian muntjac</name>
    <dbReference type="NCBI Taxonomy" id="9888"/>
    <lineage>
        <taxon>Eukaryota</taxon>
        <taxon>Metazoa</taxon>
        <taxon>Chordata</taxon>
        <taxon>Craniata</taxon>
        <taxon>Vertebrata</taxon>
        <taxon>Euteleostomi</taxon>
        <taxon>Mammalia</taxon>
        <taxon>Eutheria</taxon>
        <taxon>Laurasiatheria</taxon>
        <taxon>Artiodactyla</taxon>
        <taxon>Ruminantia</taxon>
        <taxon>Pecora</taxon>
        <taxon>Cervidae</taxon>
        <taxon>Muntiacinae</taxon>
        <taxon>Muntiacus</taxon>
    </lineage>
</organism>
<sequence>MVSWAHIVLSRGRFTQGVSNALSCYRNRGVCVPITCPGGMRQIGTCVGSLAKCCRMR</sequence>
<keyword evidence="2" id="KW-0964">Secreted</keyword>
<evidence type="ECO:0000259" key="7">
    <source>
        <dbReference type="SMART" id="SM00048"/>
    </source>
</evidence>
<dbReference type="SMART" id="SM00048">
    <property type="entry name" value="DEFSN"/>
    <property type="match status" value="1"/>
</dbReference>
<evidence type="ECO:0000313" key="9">
    <source>
        <dbReference type="EMBL" id="KAB0339626.1"/>
    </source>
</evidence>
<dbReference type="Gene3D" id="3.10.360.10">
    <property type="entry name" value="Antimicrobial Peptide, Beta-defensin 2, Chain A"/>
    <property type="match status" value="1"/>
</dbReference>
<keyword evidence="3" id="KW-0929">Antimicrobial</keyword>
<evidence type="ECO:0000313" key="10">
    <source>
        <dbReference type="Proteomes" id="UP000326458"/>
    </source>
</evidence>
<evidence type="ECO:0000256" key="6">
    <source>
        <dbReference type="ARBA" id="ARBA00023157"/>
    </source>
</evidence>
<protein>
    <recommendedName>
        <fullName evidence="7">Beta/alpha-defensin C-terminal domain-containing protein</fullName>
    </recommendedName>
</protein>
<dbReference type="PANTHER" id="PTHR20515">
    <property type="entry name" value="BETA-DEFENSIN"/>
    <property type="match status" value="1"/>
</dbReference>
<dbReference type="SUPFAM" id="SSF57392">
    <property type="entry name" value="Defensin-like"/>
    <property type="match status" value="1"/>
</dbReference>
<keyword evidence="6" id="KW-1015">Disulfide bond</keyword>
<comment type="caution">
    <text evidence="8">The sequence shown here is derived from an EMBL/GenBank/DDBJ whole genome shotgun (WGS) entry which is preliminary data.</text>
</comment>
<dbReference type="GO" id="GO:0060326">
    <property type="term" value="P:cell chemotaxis"/>
    <property type="evidence" value="ECO:0007669"/>
    <property type="project" value="TreeGrafter"/>
</dbReference>
<keyword evidence="10" id="KW-1185">Reference proteome</keyword>
<reference evidence="8 10" key="1">
    <citation type="submission" date="2019-06" db="EMBL/GenBank/DDBJ databases">
        <title>Discovery of a novel chromosome fission-fusion reversal in muntjac.</title>
        <authorList>
            <person name="Mudd A.B."/>
            <person name="Bredeson J.V."/>
            <person name="Baum R."/>
            <person name="Hockemeyer D."/>
            <person name="Rokhsar D.S."/>
        </authorList>
    </citation>
    <scope>NUCLEOTIDE SEQUENCE [LARGE SCALE GENOMIC DNA]</scope>
    <source>
        <strain evidence="8">UTSW_UCB_Mm</strain>
        <tissue evidence="8">Fibroblast cell line</tissue>
    </source>
</reference>